<dbReference type="AlphaFoldDB" id="A0A7J7KUY8"/>
<evidence type="ECO:0000313" key="2">
    <source>
        <dbReference type="Proteomes" id="UP000541444"/>
    </source>
</evidence>
<dbReference type="OrthoDB" id="632588at2759"/>
<keyword evidence="2" id="KW-1185">Reference proteome</keyword>
<accession>A0A7J7KUY8</accession>
<dbReference type="PANTHER" id="PTHR35282">
    <property type="entry name" value="F5D14.24 PROTEIN"/>
    <property type="match status" value="1"/>
</dbReference>
<protein>
    <submittedName>
        <fullName evidence="1">Uncharacterized protein</fullName>
    </submittedName>
</protein>
<evidence type="ECO:0000313" key="1">
    <source>
        <dbReference type="EMBL" id="KAF6134171.1"/>
    </source>
</evidence>
<dbReference type="Pfam" id="PF21737">
    <property type="entry name" value="DUF6865"/>
    <property type="match status" value="1"/>
</dbReference>
<gene>
    <name evidence="1" type="ORF">GIB67_013568</name>
</gene>
<dbReference type="InterPro" id="IPR049198">
    <property type="entry name" value="DUF6865"/>
</dbReference>
<comment type="caution">
    <text evidence="1">The sequence shown here is derived from an EMBL/GenBank/DDBJ whole genome shotgun (WGS) entry which is preliminary data.</text>
</comment>
<dbReference type="Proteomes" id="UP000541444">
    <property type="component" value="Unassembled WGS sequence"/>
</dbReference>
<sequence>MDTKSPEKKEASDELARESLIAISQFQPDKVLAPILLLSENGNGAANLNKVDEGDGTEKYRSELISISYPQSPDTKILPAALGKLET</sequence>
<name>A0A7J7KUY8_9MAGN</name>
<reference evidence="1 2" key="1">
    <citation type="journal article" date="2020" name="IScience">
        <title>Genome Sequencing of the Endangered Kingdonia uniflora (Circaeasteraceae, Ranunculales) Reveals Potential Mechanisms of Evolutionary Specialization.</title>
        <authorList>
            <person name="Sun Y."/>
            <person name="Deng T."/>
            <person name="Zhang A."/>
            <person name="Moore M.J."/>
            <person name="Landis J.B."/>
            <person name="Lin N."/>
            <person name="Zhang H."/>
            <person name="Zhang X."/>
            <person name="Huang J."/>
            <person name="Zhang X."/>
            <person name="Sun H."/>
            <person name="Wang H."/>
        </authorList>
    </citation>
    <scope>NUCLEOTIDE SEQUENCE [LARGE SCALE GENOMIC DNA]</scope>
    <source>
        <strain evidence="1">TB1705</strain>
        <tissue evidence="1">Leaf</tissue>
    </source>
</reference>
<dbReference type="EMBL" id="JACGCM010002890">
    <property type="protein sequence ID" value="KAF6134171.1"/>
    <property type="molecule type" value="Genomic_DNA"/>
</dbReference>
<organism evidence="1 2">
    <name type="scientific">Kingdonia uniflora</name>
    <dbReference type="NCBI Taxonomy" id="39325"/>
    <lineage>
        <taxon>Eukaryota</taxon>
        <taxon>Viridiplantae</taxon>
        <taxon>Streptophyta</taxon>
        <taxon>Embryophyta</taxon>
        <taxon>Tracheophyta</taxon>
        <taxon>Spermatophyta</taxon>
        <taxon>Magnoliopsida</taxon>
        <taxon>Ranunculales</taxon>
        <taxon>Circaeasteraceae</taxon>
        <taxon>Kingdonia</taxon>
    </lineage>
</organism>
<dbReference type="PANTHER" id="PTHR35282:SF2">
    <property type="entry name" value="F5D14.24 PROTEIN"/>
    <property type="match status" value="1"/>
</dbReference>
<proteinExistence type="predicted"/>